<reference evidence="1 2" key="1">
    <citation type="journal article" date="2018" name="J. Microbiol.">
        <title>Bacillus spongiae sp. nov., isolated from sponge of Jeju Island.</title>
        <authorList>
            <person name="Lee G.E."/>
            <person name="Im W.T."/>
            <person name="Park J.S."/>
        </authorList>
    </citation>
    <scope>NUCLEOTIDE SEQUENCE [LARGE SCALE GENOMIC DNA]</scope>
    <source>
        <strain evidence="1 2">135PIL107-10</strain>
    </source>
</reference>
<dbReference type="Proteomes" id="UP001312865">
    <property type="component" value="Unassembled WGS sequence"/>
</dbReference>
<dbReference type="InterPro" id="IPR018680">
    <property type="entry name" value="DUF2164"/>
</dbReference>
<sequence length="85" mass="10053">MNYIRIPKEEKEDLINKIQQYYYEQDGDEIGELAAGNLLDFMLKEIAPYSYNQGVADAKEVLEQKYYAMEEDLYALKRPTGHNRR</sequence>
<dbReference type="EMBL" id="JBBAXC010000015">
    <property type="protein sequence ID" value="MEI5908743.1"/>
    <property type="molecule type" value="Genomic_DNA"/>
</dbReference>
<keyword evidence="2" id="KW-1185">Reference proteome</keyword>
<name>A0ABU8HHX4_9BACI</name>
<evidence type="ECO:0000313" key="1">
    <source>
        <dbReference type="EMBL" id="MEI5908743.1"/>
    </source>
</evidence>
<organism evidence="1 2">
    <name type="scientific">Bacillus spongiae</name>
    <dbReference type="NCBI Taxonomy" id="2683610"/>
    <lineage>
        <taxon>Bacteria</taxon>
        <taxon>Bacillati</taxon>
        <taxon>Bacillota</taxon>
        <taxon>Bacilli</taxon>
        <taxon>Bacillales</taxon>
        <taxon>Bacillaceae</taxon>
        <taxon>Bacillus</taxon>
    </lineage>
</organism>
<comment type="caution">
    <text evidence="1">The sequence shown here is derived from an EMBL/GenBank/DDBJ whole genome shotgun (WGS) entry which is preliminary data.</text>
</comment>
<evidence type="ECO:0000313" key="2">
    <source>
        <dbReference type="Proteomes" id="UP001312865"/>
    </source>
</evidence>
<dbReference type="Pfam" id="PF09932">
    <property type="entry name" value="DUF2164"/>
    <property type="match status" value="1"/>
</dbReference>
<dbReference type="RefSeq" id="WP_336588190.1">
    <property type="nucleotide sequence ID" value="NZ_JBBAXC010000015.1"/>
</dbReference>
<protein>
    <submittedName>
        <fullName evidence="1">DUF2164 domain-containing protein</fullName>
    </submittedName>
</protein>
<gene>
    <name evidence="1" type="ORF">WAK64_16980</name>
</gene>
<proteinExistence type="predicted"/>
<accession>A0ABU8HHX4</accession>